<dbReference type="PANTHER" id="PTHR28293:SF1">
    <property type="entry name" value="NUCLEAR RIM PROTEIN 1"/>
    <property type="match status" value="1"/>
</dbReference>
<dbReference type="GO" id="GO:0012505">
    <property type="term" value="C:endomembrane system"/>
    <property type="evidence" value="ECO:0007669"/>
    <property type="project" value="UniProtKB-SubCell"/>
</dbReference>
<feature type="region of interest" description="Disordered" evidence="5">
    <location>
        <begin position="313"/>
        <end position="346"/>
    </location>
</feature>
<proteinExistence type="predicted"/>
<keyword evidence="2 6" id="KW-0812">Transmembrane</keyword>
<feature type="transmembrane region" description="Helical" evidence="6">
    <location>
        <begin position="279"/>
        <end position="300"/>
    </location>
</feature>
<gene>
    <name evidence="7" type="primary">mug154</name>
    <name evidence="7" type="ORF">LOC62_02G001923</name>
</gene>
<dbReference type="GO" id="GO:0007096">
    <property type="term" value="P:regulation of exit from mitosis"/>
    <property type="evidence" value="ECO:0007669"/>
    <property type="project" value="TreeGrafter"/>
</dbReference>
<dbReference type="RefSeq" id="XP_062624407.1">
    <property type="nucleotide sequence ID" value="XM_062768423.1"/>
</dbReference>
<evidence type="ECO:0000256" key="3">
    <source>
        <dbReference type="ARBA" id="ARBA00022989"/>
    </source>
</evidence>
<feature type="transmembrane region" description="Helical" evidence="6">
    <location>
        <begin position="408"/>
        <end position="427"/>
    </location>
</feature>
<keyword evidence="3 6" id="KW-1133">Transmembrane helix</keyword>
<evidence type="ECO:0000256" key="5">
    <source>
        <dbReference type="SAM" id="MobiDB-lite"/>
    </source>
</evidence>
<evidence type="ECO:0000256" key="6">
    <source>
        <dbReference type="SAM" id="Phobius"/>
    </source>
</evidence>
<feature type="compositionally biased region" description="Basic and acidic residues" evidence="5">
    <location>
        <begin position="334"/>
        <end position="346"/>
    </location>
</feature>
<dbReference type="InterPro" id="IPR018819">
    <property type="entry name" value="Nur1/Mug154"/>
</dbReference>
<feature type="compositionally biased region" description="Basic and acidic residues" evidence="5">
    <location>
        <begin position="52"/>
        <end position="81"/>
    </location>
</feature>
<keyword evidence="8" id="KW-1185">Reference proteome</keyword>
<dbReference type="GeneID" id="87805175"/>
<evidence type="ECO:0000256" key="4">
    <source>
        <dbReference type="ARBA" id="ARBA00023136"/>
    </source>
</evidence>
<feature type="transmembrane region" description="Helical" evidence="6">
    <location>
        <begin position="433"/>
        <end position="454"/>
    </location>
</feature>
<dbReference type="EMBL" id="CP086715">
    <property type="protein sequence ID" value="WOO78375.1"/>
    <property type="molecule type" value="Genomic_DNA"/>
</dbReference>
<keyword evidence="4 6" id="KW-0472">Membrane</keyword>
<dbReference type="PANTHER" id="PTHR28293">
    <property type="entry name" value="NUCLEAR RIM PROTEIN 1"/>
    <property type="match status" value="1"/>
</dbReference>
<protein>
    <submittedName>
        <fullName evidence="7">Meiotically up-regulated protein</fullName>
    </submittedName>
</protein>
<feature type="region of interest" description="Disordered" evidence="5">
    <location>
        <begin position="1"/>
        <end position="114"/>
    </location>
</feature>
<dbReference type="AlphaFoldDB" id="A0AAF1BI57"/>
<dbReference type="GO" id="GO:0043007">
    <property type="term" value="P:maintenance of rDNA"/>
    <property type="evidence" value="ECO:0007669"/>
    <property type="project" value="TreeGrafter"/>
</dbReference>
<accession>A0AAF1BI57</accession>
<name>A0AAF1BI57_9TREE</name>
<dbReference type="Proteomes" id="UP000827549">
    <property type="component" value="Chromosome 2"/>
</dbReference>
<evidence type="ECO:0000313" key="8">
    <source>
        <dbReference type="Proteomes" id="UP000827549"/>
    </source>
</evidence>
<dbReference type="Pfam" id="PF10332">
    <property type="entry name" value="DUF2418"/>
    <property type="match status" value="1"/>
</dbReference>
<organism evidence="7 8">
    <name type="scientific">Vanrija pseudolonga</name>
    <dbReference type="NCBI Taxonomy" id="143232"/>
    <lineage>
        <taxon>Eukaryota</taxon>
        <taxon>Fungi</taxon>
        <taxon>Dikarya</taxon>
        <taxon>Basidiomycota</taxon>
        <taxon>Agaricomycotina</taxon>
        <taxon>Tremellomycetes</taxon>
        <taxon>Trichosporonales</taxon>
        <taxon>Trichosporonaceae</taxon>
        <taxon>Vanrija</taxon>
    </lineage>
</organism>
<feature type="compositionally biased region" description="Pro residues" evidence="5">
    <location>
        <begin position="316"/>
        <end position="326"/>
    </location>
</feature>
<comment type="subcellular location">
    <subcellularLocation>
        <location evidence="1">Endomembrane system</location>
        <topology evidence="1">Multi-pass membrane protein</topology>
    </subcellularLocation>
</comment>
<sequence>MSQSPLAPARGRKSLSAFARPPSQLSRSHSTRDLEESPEPPSPSPLTPSKAANREKRRDSAVFDRRESSRRESNVFDRRESNIFATPKQRDTSPARYKSTGVGGDSTPTQGLPTGLLHTPTRTPARLIHSPFAYTPPTSLSRSSTIPFDMAGNARAAKKAEVEARLRAEADAMPKQPKQRLVRRKSLFKRAFESPMNLIDAAIFNIPTSVEEILPPARFANPIALFLGTVHWLLLAPLSSGRTEEATILRSTPYNRVDDRWGRYDEEKPARRGLAGARLAATVTVLLFALSVANAAWLFTRFRTYDMQLRSGNDPVPSPNASPIPSPTKAGVPAEEKEEHVAERDDAPRNETFTAKCARIALRSLVIFLKWSYHALLSTFGFRQPATSARGGNNDRIQSLRVWDPPDFCLAFFCALPPSTPIIAYLLTTLHPFITPLLSVATAFLLSHLAASFAQLVKDRMLLSAEVMREYDRRFVYKRVFASMVDRGVGTTSDRGLLGYVLDNQE</sequence>
<evidence type="ECO:0000256" key="2">
    <source>
        <dbReference type="ARBA" id="ARBA00022692"/>
    </source>
</evidence>
<evidence type="ECO:0000256" key="1">
    <source>
        <dbReference type="ARBA" id="ARBA00004127"/>
    </source>
</evidence>
<reference evidence="7" key="1">
    <citation type="submission" date="2023-10" db="EMBL/GenBank/DDBJ databases">
        <authorList>
            <person name="Noh H."/>
        </authorList>
    </citation>
    <scope>NUCLEOTIDE SEQUENCE</scope>
    <source>
        <strain evidence="7">DUCC4014</strain>
    </source>
</reference>
<evidence type="ECO:0000313" key="7">
    <source>
        <dbReference type="EMBL" id="WOO78375.1"/>
    </source>
</evidence>